<evidence type="ECO:0000313" key="2">
    <source>
        <dbReference type="Proteomes" id="UP000828390"/>
    </source>
</evidence>
<dbReference type="AlphaFoldDB" id="A0A9D4CJE2"/>
<sequence length="65" mass="7287">MQDMLVGSMARLSHRWEMKTAAYFFDNDAFPVIGSRIRRGPDMIFDNQDNFGPGSAVGHSEHGLT</sequence>
<dbReference type="EMBL" id="JAIWYP010000012">
    <property type="protein sequence ID" value="KAH3725301.1"/>
    <property type="molecule type" value="Genomic_DNA"/>
</dbReference>
<organism evidence="1 2">
    <name type="scientific">Dreissena polymorpha</name>
    <name type="common">Zebra mussel</name>
    <name type="synonym">Mytilus polymorpha</name>
    <dbReference type="NCBI Taxonomy" id="45954"/>
    <lineage>
        <taxon>Eukaryota</taxon>
        <taxon>Metazoa</taxon>
        <taxon>Spiralia</taxon>
        <taxon>Lophotrochozoa</taxon>
        <taxon>Mollusca</taxon>
        <taxon>Bivalvia</taxon>
        <taxon>Autobranchia</taxon>
        <taxon>Heteroconchia</taxon>
        <taxon>Euheterodonta</taxon>
        <taxon>Imparidentia</taxon>
        <taxon>Neoheterodontei</taxon>
        <taxon>Myida</taxon>
        <taxon>Dreissenoidea</taxon>
        <taxon>Dreissenidae</taxon>
        <taxon>Dreissena</taxon>
    </lineage>
</organism>
<name>A0A9D4CJE2_DREPO</name>
<comment type="caution">
    <text evidence="1">The sequence shown here is derived from an EMBL/GenBank/DDBJ whole genome shotgun (WGS) entry which is preliminary data.</text>
</comment>
<protein>
    <submittedName>
        <fullName evidence="1">Uncharacterized protein</fullName>
    </submittedName>
</protein>
<accession>A0A9D4CJE2</accession>
<dbReference type="Proteomes" id="UP000828390">
    <property type="component" value="Unassembled WGS sequence"/>
</dbReference>
<reference evidence="1" key="2">
    <citation type="submission" date="2020-11" db="EMBL/GenBank/DDBJ databases">
        <authorList>
            <person name="McCartney M.A."/>
            <person name="Auch B."/>
            <person name="Kono T."/>
            <person name="Mallez S."/>
            <person name="Becker A."/>
            <person name="Gohl D.M."/>
            <person name="Silverstein K.A.T."/>
            <person name="Koren S."/>
            <person name="Bechman K.B."/>
            <person name="Herman A."/>
            <person name="Abrahante J.E."/>
            <person name="Garbe J."/>
        </authorList>
    </citation>
    <scope>NUCLEOTIDE SEQUENCE</scope>
    <source>
        <strain evidence="1">Duluth1</strain>
        <tissue evidence="1">Whole animal</tissue>
    </source>
</reference>
<evidence type="ECO:0000313" key="1">
    <source>
        <dbReference type="EMBL" id="KAH3725301.1"/>
    </source>
</evidence>
<reference evidence="1" key="1">
    <citation type="journal article" date="2019" name="bioRxiv">
        <title>The Genome of the Zebra Mussel, Dreissena polymorpha: A Resource for Invasive Species Research.</title>
        <authorList>
            <person name="McCartney M.A."/>
            <person name="Auch B."/>
            <person name="Kono T."/>
            <person name="Mallez S."/>
            <person name="Zhang Y."/>
            <person name="Obille A."/>
            <person name="Becker A."/>
            <person name="Abrahante J.E."/>
            <person name="Garbe J."/>
            <person name="Badalamenti J.P."/>
            <person name="Herman A."/>
            <person name="Mangelson H."/>
            <person name="Liachko I."/>
            <person name="Sullivan S."/>
            <person name="Sone E.D."/>
            <person name="Koren S."/>
            <person name="Silverstein K.A.T."/>
            <person name="Beckman K.B."/>
            <person name="Gohl D.M."/>
        </authorList>
    </citation>
    <scope>NUCLEOTIDE SEQUENCE</scope>
    <source>
        <strain evidence="1">Duluth1</strain>
        <tissue evidence="1">Whole animal</tissue>
    </source>
</reference>
<proteinExistence type="predicted"/>
<keyword evidence="2" id="KW-1185">Reference proteome</keyword>
<gene>
    <name evidence="1" type="ORF">DPMN_051135</name>
</gene>